<feature type="signal peptide" evidence="2">
    <location>
        <begin position="1"/>
        <end position="25"/>
    </location>
</feature>
<reference evidence="4 5" key="1">
    <citation type="submission" date="2015-01" db="EMBL/GenBank/DDBJ databases">
        <title>Comparative genomics of the lactic acid bacteria isolated from the honey bee gut.</title>
        <authorList>
            <person name="Ellegaard K.M."/>
            <person name="Tamarit D."/>
            <person name="Javelind E."/>
            <person name="Olofsson T."/>
            <person name="Andersson S.G."/>
            <person name="Vasquez A."/>
        </authorList>
    </citation>
    <scope>NUCLEOTIDE SEQUENCE [LARGE SCALE GENOMIC DNA]</scope>
    <source>
        <strain evidence="4 5">Hma8</strain>
    </source>
</reference>
<keyword evidence="2" id="KW-0732">Signal</keyword>
<evidence type="ECO:0000256" key="1">
    <source>
        <dbReference type="SAM" id="MobiDB-lite"/>
    </source>
</evidence>
<evidence type="ECO:0000256" key="2">
    <source>
        <dbReference type="SAM" id="SignalP"/>
    </source>
</evidence>
<protein>
    <recommendedName>
        <fullName evidence="3">Peptidase C39-like domain-containing protein</fullName>
    </recommendedName>
</protein>
<dbReference type="HOGENOM" id="CLU_787049_0_0_9"/>
<feature type="domain" description="Peptidase C39-like" evidence="3">
    <location>
        <begin position="171"/>
        <end position="313"/>
    </location>
</feature>
<dbReference type="Proteomes" id="UP000033531">
    <property type="component" value="Unassembled WGS sequence"/>
</dbReference>
<dbReference type="EMBL" id="JXLI01000006">
    <property type="protein sequence ID" value="KJY57783.1"/>
    <property type="molecule type" value="Genomic_DNA"/>
</dbReference>
<feature type="chain" id="PRO_5039142665" description="Peptidase C39-like domain-containing protein" evidence="2">
    <location>
        <begin position="26"/>
        <end position="356"/>
    </location>
</feature>
<dbReference type="PATRIC" id="fig|1218507.3.peg.451"/>
<feature type="compositionally biased region" description="Basic and acidic residues" evidence="1">
    <location>
        <begin position="43"/>
        <end position="70"/>
    </location>
</feature>
<accession>A0A0F4LHH3</accession>
<dbReference type="AlphaFoldDB" id="A0A0F4LHH3"/>
<dbReference type="Gene3D" id="3.90.70.10">
    <property type="entry name" value="Cysteine proteinases"/>
    <property type="match status" value="1"/>
</dbReference>
<dbReference type="InterPro" id="IPR039564">
    <property type="entry name" value="Peptidase_C39-like"/>
</dbReference>
<dbReference type="Gene3D" id="2.30.30.170">
    <property type="match status" value="1"/>
</dbReference>
<evidence type="ECO:0000259" key="3">
    <source>
        <dbReference type="Pfam" id="PF13529"/>
    </source>
</evidence>
<proteinExistence type="predicted"/>
<organism evidence="4 5">
    <name type="scientific">Lactobacillus melliventris</name>
    <dbReference type="NCBI Taxonomy" id="1218507"/>
    <lineage>
        <taxon>Bacteria</taxon>
        <taxon>Bacillati</taxon>
        <taxon>Bacillota</taxon>
        <taxon>Bacilli</taxon>
        <taxon>Lactobacillales</taxon>
        <taxon>Lactobacillaceae</taxon>
        <taxon>Lactobacillus</taxon>
    </lineage>
</organism>
<gene>
    <name evidence="4" type="ORF">JF74_02860</name>
</gene>
<dbReference type="InterPro" id="IPR038200">
    <property type="entry name" value="GW_dom_sf"/>
</dbReference>
<name>A0A0F4LHH3_9LACO</name>
<dbReference type="Pfam" id="PF13529">
    <property type="entry name" value="Peptidase_C39_2"/>
    <property type="match status" value="1"/>
</dbReference>
<dbReference type="RefSeq" id="WP_052724614.1">
    <property type="nucleotide sequence ID" value="NZ_JBHTMT010000006.1"/>
</dbReference>
<dbReference type="STRING" id="1218507.JF74_02860"/>
<sequence>MKSKLTLKKIVTLSAAIILATPVFSNNLTKTVNAETEAQNKQLKQDHNQVNKESETQKPQEGQKTDKETDTTETNVPAAATQNNKPANTTAKKVKTFKVAIVKKNYGIYLDNFTKKKAAKNYFHQTFNVNKKFTHNGKTYYWLNKKGKKSIGYINKKAVATPNQAKTIEKTPYVSQYVPVKTPWGCAGASMAMLLGSQGQKITTSLLTKIQNNLPMQPVKGGQKGNVYTGVGFGYVISPGALAKYARTFKKGKKIINISSKKLTVDDLKMYIQAGKPVLYYGFSSYQKAGDYKRNHCKVITGYKKGKFLVYDPLYYSKFDKAGTGGKNMNYDHGAIAWVPESAIQAEFCHKALSFK</sequence>
<feature type="region of interest" description="Disordered" evidence="1">
    <location>
        <begin position="38"/>
        <end position="87"/>
    </location>
</feature>
<evidence type="ECO:0000313" key="4">
    <source>
        <dbReference type="EMBL" id="KJY57783.1"/>
    </source>
</evidence>
<comment type="caution">
    <text evidence="4">The sequence shown here is derived from an EMBL/GenBank/DDBJ whole genome shotgun (WGS) entry which is preliminary data.</text>
</comment>
<evidence type="ECO:0000313" key="5">
    <source>
        <dbReference type="Proteomes" id="UP000033531"/>
    </source>
</evidence>